<evidence type="ECO:0000256" key="1">
    <source>
        <dbReference type="SAM" id="MobiDB-lite"/>
    </source>
</evidence>
<dbReference type="AlphaFoldDB" id="A0A084UDM3"/>
<feature type="region of interest" description="Disordered" evidence="1">
    <location>
        <begin position="1"/>
        <end position="41"/>
    </location>
</feature>
<evidence type="ECO:0000313" key="2">
    <source>
        <dbReference type="EMBL" id="KFB11059.1"/>
    </source>
</evidence>
<feature type="compositionally biased region" description="Polar residues" evidence="1">
    <location>
        <begin position="1"/>
        <end position="11"/>
    </location>
</feature>
<sequence>MTLSPANTNNRGHLPTVDRAPGAFLPASGATSSTAERVSSGKARSLRLVIGSIRAGGETALQRVSNADAGATPIRDDRPACSELYSPWTVSKARYW</sequence>
<comment type="caution">
    <text evidence="2">The sequence shown here is derived from an EMBL/GenBank/DDBJ whole genome shotgun (WGS) entry which is preliminary data.</text>
</comment>
<gene>
    <name evidence="2" type="ORF">EL18_02101</name>
</gene>
<name>A0A084UDM3_9HYPH</name>
<dbReference type="STRING" id="472175.EL18_02101"/>
<organism evidence="2 3">
    <name type="scientific">Nitratireductor basaltis</name>
    <dbReference type="NCBI Taxonomy" id="472175"/>
    <lineage>
        <taxon>Bacteria</taxon>
        <taxon>Pseudomonadati</taxon>
        <taxon>Pseudomonadota</taxon>
        <taxon>Alphaproteobacteria</taxon>
        <taxon>Hyphomicrobiales</taxon>
        <taxon>Phyllobacteriaceae</taxon>
        <taxon>Nitratireductor</taxon>
    </lineage>
</organism>
<reference evidence="2 3" key="1">
    <citation type="submission" date="2014-05" db="EMBL/GenBank/DDBJ databases">
        <title>Draft Genome Sequence of Nitratireductor basaltis Strain UMTGB225, A Marine Bacterium Isolated from Green Barrel Tunicate.</title>
        <authorList>
            <person name="Gan H.Y."/>
        </authorList>
    </citation>
    <scope>NUCLEOTIDE SEQUENCE [LARGE SCALE GENOMIC DNA]</scope>
    <source>
        <strain evidence="2 3">UMTGB225</strain>
    </source>
</reference>
<dbReference type="EMBL" id="JMQM01000001">
    <property type="protein sequence ID" value="KFB11059.1"/>
    <property type="molecule type" value="Genomic_DNA"/>
</dbReference>
<dbReference type="Proteomes" id="UP000053675">
    <property type="component" value="Unassembled WGS sequence"/>
</dbReference>
<keyword evidence="3" id="KW-1185">Reference proteome</keyword>
<protein>
    <submittedName>
        <fullName evidence="2">Uncharacterized protein</fullName>
    </submittedName>
</protein>
<accession>A0A084UDM3</accession>
<evidence type="ECO:0000313" key="3">
    <source>
        <dbReference type="Proteomes" id="UP000053675"/>
    </source>
</evidence>
<proteinExistence type="predicted"/>